<dbReference type="NCBIfam" id="TIGR02432">
    <property type="entry name" value="lysidine_TilS_N"/>
    <property type="match status" value="1"/>
</dbReference>
<keyword evidence="2" id="KW-0963">Cytoplasm</keyword>
<dbReference type="CDD" id="cd01992">
    <property type="entry name" value="TilS_N"/>
    <property type="match status" value="1"/>
</dbReference>
<dbReference type="PANTHER" id="PTHR43033:SF1">
    <property type="entry name" value="TRNA(ILE)-LYSIDINE SYNTHASE-RELATED"/>
    <property type="match status" value="1"/>
</dbReference>
<name>A0A6J7KUV1_9ZZZZ</name>
<keyword evidence="5" id="KW-0547">Nucleotide-binding</keyword>
<dbReference type="EC" id="6.3.4.19" evidence="1"/>
<dbReference type="InterPro" id="IPR015262">
    <property type="entry name" value="tRNA_Ile_lys_synt_subst-bd"/>
</dbReference>
<reference evidence="10" key="1">
    <citation type="submission" date="2020-05" db="EMBL/GenBank/DDBJ databases">
        <authorList>
            <person name="Chiriac C."/>
            <person name="Salcher M."/>
            <person name="Ghai R."/>
            <person name="Kavagutti S V."/>
        </authorList>
    </citation>
    <scope>NUCLEOTIDE SEQUENCE</scope>
</reference>
<dbReference type="PROSITE" id="PS51257">
    <property type="entry name" value="PROKAR_LIPOPROTEIN"/>
    <property type="match status" value="1"/>
</dbReference>
<gene>
    <name evidence="10" type="ORF">UFOPK3773_01901</name>
</gene>
<evidence type="ECO:0000256" key="2">
    <source>
        <dbReference type="ARBA" id="ARBA00022490"/>
    </source>
</evidence>
<dbReference type="Gene3D" id="3.40.50.620">
    <property type="entry name" value="HUPs"/>
    <property type="match status" value="1"/>
</dbReference>
<dbReference type="PANTHER" id="PTHR43033">
    <property type="entry name" value="TRNA(ILE)-LYSIDINE SYNTHASE-RELATED"/>
    <property type="match status" value="1"/>
</dbReference>
<evidence type="ECO:0000259" key="8">
    <source>
        <dbReference type="Pfam" id="PF01171"/>
    </source>
</evidence>
<evidence type="ECO:0000256" key="3">
    <source>
        <dbReference type="ARBA" id="ARBA00022598"/>
    </source>
</evidence>
<evidence type="ECO:0000256" key="1">
    <source>
        <dbReference type="ARBA" id="ARBA00013267"/>
    </source>
</evidence>
<dbReference type="HAMAP" id="MF_01161">
    <property type="entry name" value="tRNA_Ile_lys_synt"/>
    <property type="match status" value="1"/>
</dbReference>
<keyword evidence="3" id="KW-0436">Ligase</keyword>
<dbReference type="InterPro" id="IPR012795">
    <property type="entry name" value="tRNA_Ile_lys_synt_N"/>
</dbReference>
<evidence type="ECO:0000256" key="6">
    <source>
        <dbReference type="ARBA" id="ARBA00022840"/>
    </source>
</evidence>
<dbReference type="Gene3D" id="1.20.59.20">
    <property type="match status" value="1"/>
</dbReference>
<dbReference type="SUPFAM" id="SSF82829">
    <property type="entry name" value="MesJ substrate recognition domain-like"/>
    <property type="match status" value="1"/>
</dbReference>
<sequence length="335" mass="35112">MTRALTEVRNAVRDCVADLPTSSPVVVACSGGPDSVALAAATAWVCVRQGRQAAAVVVDHNLVVGSAQVAATAAELCSSLGLEPALVRRVDARARPGGPGPEAAARDARYAALFAVAAELHAGAILLGHTLDDQAETVLLGLARGSGARSLAGMRPSNGLVRRPLLGIGRETVRRSAYDAGLVSVDDPQNSDPHFTRVRVRDVVLPTLERELGPGIAEALARTADLVRDDADLLDSLAGDELARLGETPLVVEMRALAPALRTRVIRSLIIEAGCPAGDLTRGHVLAVDHLLCEPRARGPVHLPDGYVARRAPRAGGRLSIERDPLPRDRATKEP</sequence>
<evidence type="ECO:0000256" key="4">
    <source>
        <dbReference type="ARBA" id="ARBA00022694"/>
    </source>
</evidence>
<dbReference type="InterPro" id="IPR011063">
    <property type="entry name" value="TilS/TtcA_N"/>
</dbReference>
<keyword evidence="6" id="KW-0067">ATP-binding</keyword>
<dbReference type="Pfam" id="PF09179">
    <property type="entry name" value="TilS"/>
    <property type="match status" value="1"/>
</dbReference>
<evidence type="ECO:0000256" key="5">
    <source>
        <dbReference type="ARBA" id="ARBA00022741"/>
    </source>
</evidence>
<dbReference type="GO" id="GO:0005737">
    <property type="term" value="C:cytoplasm"/>
    <property type="evidence" value="ECO:0007669"/>
    <property type="project" value="InterPro"/>
</dbReference>
<keyword evidence="4" id="KW-0819">tRNA processing</keyword>
<feature type="domain" description="tRNA(Ile)-lysidine/2-thiocytidine synthase N-terminal" evidence="8">
    <location>
        <begin position="25"/>
        <end position="202"/>
    </location>
</feature>
<dbReference type="InterPro" id="IPR014729">
    <property type="entry name" value="Rossmann-like_a/b/a_fold"/>
</dbReference>
<dbReference type="Pfam" id="PF01171">
    <property type="entry name" value="ATP_bind_3"/>
    <property type="match status" value="1"/>
</dbReference>
<organism evidence="10">
    <name type="scientific">freshwater metagenome</name>
    <dbReference type="NCBI Taxonomy" id="449393"/>
    <lineage>
        <taxon>unclassified sequences</taxon>
        <taxon>metagenomes</taxon>
        <taxon>ecological metagenomes</taxon>
    </lineage>
</organism>
<dbReference type="SUPFAM" id="SSF52402">
    <property type="entry name" value="Adenine nucleotide alpha hydrolases-like"/>
    <property type="match status" value="1"/>
</dbReference>
<dbReference type="GO" id="GO:0008033">
    <property type="term" value="P:tRNA processing"/>
    <property type="evidence" value="ECO:0007669"/>
    <property type="project" value="UniProtKB-KW"/>
</dbReference>
<dbReference type="InterPro" id="IPR012094">
    <property type="entry name" value="tRNA_Ile_lys_synt"/>
</dbReference>
<dbReference type="EMBL" id="CAFBNF010000269">
    <property type="protein sequence ID" value="CAB4959497.1"/>
    <property type="molecule type" value="Genomic_DNA"/>
</dbReference>
<evidence type="ECO:0000259" key="9">
    <source>
        <dbReference type="Pfam" id="PF09179"/>
    </source>
</evidence>
<accession>A0A6J7KUV1</accession>
<protein>
    <recommendedName>
        <fullName evidence="1">tRNA(Ile)-lysidine synthetase</fullName>
        <ecNumber evidence="1">6.3.4.19</ecNumber>
    </recommendedName>
</protein>
<dbReference type="AlphaFoldDB" id="A0A6J7KUV1"/>
<feature type="domain" description="tRNA(Ile)-lysidine synthase substrate-binding" evidence="9">
    <location>
        <begin position="254"/>
        <end position="311"/>
    </location>
</feature>
<proteinExistence type="inferred from homology"/>
<comment type="catalytic activity">
    <reaction evidence="7">
        <text>cytidine(34) in tRNA(Ile2) + L-lysine + ATP = lysidine(34) in tRNA(Ile2) + AMP + diphosphate + H(+)</text>
        <dbReference type="Rhea" id="RHEA:43744"/>
        <dbReference type="Rhea" id="RHEA-COMP:10625"/>
        <dbReference type="Rhea" id="RHEA-COMP:10670"/>
        <dbReference type="ChEBI" id="CHEBI:15378"/>
        <dbReference type="ChEBI" id="CHEBI:30616"/>
        <dbReference type="ChEBI" id="CHEBI:32551"/>
        <dbReference type="ChEBI" id="CHEBI:33019"/>
        <dbReference type="ChEBI" id="CHEBI:82748"/>
        <dbReference type="ChEBI" id="CHEBI:83665"/>
        <dbReference type="ChEBI" id="CHEBI:456215"/>
        <dbReference type="EC" id="6.3.4.19"/>
    </reaction>
</comment>
<evidence type="ECO:0000313" key="10">
    <source>
        <dbReference type="EMBL" id="CAB4959497.1"/>
    </source>
</evidence>
<dbReference type="GO" id="GO:0005524">
    <property type="term" value="F:ATP binding"/>
    <property type="evidence" value="ECO:0007669"/>
    <property type="project" value="UniProtKB-KW"/>
</dbReference>
<evidence type="ECO:0000256" key="7">
    <source>
        <dbReference type="ARBA" id="ARBA00048539"/>
    </source>
</evidence>
<dbReference type="GO" id="GO:0032267">
    <property type="term" value="F:tRNA(Ile)-lysidine synthase activity"/>
    <property type="evidence" value="ECO:0007669"/>
    <property type="project" value="UniProtKB-EC"/>
</dbReference>